<dbReference type="PROSITE" id="PS00041">
    <property type="entry name" value="HTH_ARAC_FAMILY_1"/>
    <property type="match status" value="1"/>
</dbReference>
<evidence type="ECO:0000259" key="4">
    <source>
        <dbReference type="PROSITE" id="PS01124"/>
    </source>
</evidence>
<keyword evidence="2" id="KW-0238">DNA-binding</keyword>
<dbReference type="InterPro" id="IPR018060">
    <property type="entry name" value="HTH_AraC"/>
</dbReference>
<dbReference type="PROSITE" id="PS01124">
    <property type="entry name" value="HTH_ARAC_FAMILY_2"/>
    <property type="match status" value="1"/>
</dbReference>
<feature type="domain" description="HTH araC/xylS-type" evidence="4">
    <location>
        <begin position="1"/>
        <end position="52"/>
    </location>
</feature>
<name>A0A090T7I4_9VIBR</name>
<keyword evidence="1" id="KW-0805">Transcription regulation</keyword>
<reference evidence="5 6" key="2">
    <citation type="submission" date="2014-09" db="EMBL/GenBank/DDBJ databases">
        <authorList>
            <consortium name="NBRP consortium"/>
            <person name="Sawabe T."/>
            <person name="Meirelles P."/>
            <person name="Nakanishi M."/>
            <person name="Sayaka M."/>
            <person name="Hattori M."/>
            <person name="Ohkuma M."/>
        </authorList>
    </citation>
    <scope>NUCLEOTIDE SEQUENCE [LARGE SCALE GENOMIC DNA]</scope>
    <source>
        <strain evidence="5 6">JCM 19240</strain>
    </source>
</reference>
<sequence>MSQRLEQAKLRLSAGNANIAITALELGFNDQSHLTRAFKAHFGLTPGQFVKQHSGD</sequence>
<reference evidence="5 6" key="1">
    <citation type="submission" date="2014-09" db="EMBL/GenBank/DDBJ databases">
        <title>Vibrio maritimus JCM 19240. (C210) whole genome shotgun sequence.</title>
        <authorList>
            <person name="Sawabe T."/>
            <person name="Meirelles P."/>
            <person name="Nakanishi M."/>
            <person name="Sayaka M."/>
            <person name="Hattori M."/>
            <person name="Ohkuma M."/>
        </authorList>
    </citation>
    <scope>NUCLEOTIDE SEQUENCE [LARGE SCALE GENOMIC DNA]</scope>
    <source>
        <strain evidence="5 6">JCM 19240</strain>
    </source>
</reference>
<protein>
    <recommendedName>
        <fullName evidence="4">HTH araC/xylS-type domain-containing protein</fullName>
    </recommendedName>
</protein>
<accession>A0A090T7I4</accession>
<keyword evidence="6" id="KW-1185">Reference proteome</keyword>
<dbReference type="EMBL" id="BBMT01000008">
    <property type="protein sequence ID" value="GAL35930.1"/>
    <property type="molecule type" value="Genomic_DNA"/>
</dbReference>
<dbReference type="PANTHER" id="PTHR46796:SF2">
    <property type="entry name" value="TRANSCRIPTIONAL REGULATORY PROTEIN"/>
    <property type="match status" value="1"/>
</dbReference>
<comment type="caution">
    <text evidence="5">The sequence shown here is derived from an EMBL/GenBank/DDBJ whole genome shotgun (WGS) entry which is preliminary data.</text>
</comment>
<dbReference type="GO" id="GO:0003700">
    <property type="term" value="F:DNA-binding transcription factor activity"/>
    <property type="evidence" value="ECO:0007669"/>
    <property type="project" value="InterPro"/>
</dbReference>
<dbReference type="InterPro" id="IPR050204">
    <property type="entry name" value="AraC_XylS_family_regulators"/>
</dbReference>
<dbReference type="Pfam" id="PF12833">
    <property type="entry name" value="HTH_18"/>
    <property type="match status" value="1"/>
</dbReference>
<dbReference type="AlphaFoldDB" id="A0A090T7I4"/>
<dbReference type="Gene3D" id="1.10.10.60">
    <property type="entry name" value="Homeodomain-like"/>
    <property type="match status" value="1"/>
</dbReference>
<proteinExistence type="predicted"/>
<evidence type="ECO:0000256" key="1">
    <source>
        <dbReference type="ARBA" id="ARBA00023015"/>
    </source>
</evidence>
<keyword evidence="3" id="KW-0804">Transcription</keyword>
<organism evidence="5 6">
    <name type="scientific">Vibrio maritimus</name>
    <dbReference type="NCBI Taxonomy" id="990268"/>
    <lineage>
        <taxon>Bacteria</taxon>
        <taxon>Pseudomonadati</taxon>
        <taxon>Pseudomonadota</taxon>
        <taxon>Gammaproteobacteria</taxon>
        <taxon>Vibrionales</taxon>
        <taxon>Vibrionaceae</taxon>
        <taxon>Vibrio</taxon>
    </lineage>
</organism>
<dbReference type="PANTHER" id="PTHR46796">
    <property type="entry name" value="HTH-TYPE TRANSCRIPTIONAL ACTIVATOR RHAS-RELATED"/>
    <property type="match status" value="1"/>
</dbReference>
<dbReference type="GO" id="GO:0043565">
    <property type="term" value="F:sequence-specific DNA binding"/>
    <property type="evidence" value="ECO:0007669"/>
    <property type="project" value="InterPro"/>
</dbReference>
<evidence type="ECO:0000256" key="3">
    <source>
        <dbReference type="ARBA" id="ARBA00023163"/>
    </source>
</evidence>
<gene>
    <name evidence="5" type="ORF">JCM19240_4865</name>
</gene>
<dbReference type="SMART" id="SM00342">
    <property type="entry name" value="HTH_ARAC"/>
    <property type="match status" value="1"/>
</dbReference>
<evidence type="ECO:0000313" key="5">
    <source>
        <dbReference type="EMBL" id="GAL35930.1"/>
    </source>
</evidence>
<dbReference type="SUPFAM" id="SSF46689">
    <property type="entry name" value="Homeodomain-like"/>
    <property type="match status" value="1"/>
</dbReference>
<evidence type="ECO:0000256" key="2">
    <source>
        <dbReference type="ARBA" id="ARBA00023125"/>
    </source>
</evidence>
<dbReference type="InterPro" id="IPR018062">
    <property type="entry name" value="HTH_AraC-typ_CS"/>
</dbReference>
<dbReference type="Proteomes" id="UP000029224">
    <property type="component" value="Unassembled WGS sequence"/>
</dbReference>
<evidence type="ECO:0000313" key="6">
    <source>
        <dbReference type="Proteomes" id="UP000029224"/>
    </source>
</evidence>
<dbReference type="InterPro" id="IPR009057">
    <property type="entry name" value="Homeodomain-like_sf"/>
</dbReference>